<dbReference type="HOGENOM" id="CLU_1437762_0_0_1"/>
<keyword evidence="1" id="KW-0175">Coiled coil</keyword>
<accession>L7JZI7</accession>
<dbReference type="STRING" id="72359.L7JZI7"/>
<keyword evidence="5" id="KW-1185">Reference proteome</keyword>
<dbReference type="Pfam" id="PF16495">
    <property type="entry name" value="SWIRM-assoc_1"/>
    <property type="match status" value="1"/>
</dbReference>
<dbReference type="InParanoid" id="L7JZI7"/>
<dbReference type="EMBL" id="JH993810">
    <property type="protein sequence ID" value="ELQ76849.1"/>
    <property type="molecule type" value="Genomic_DNA"/>
</dbReference>
<dbReference type="VEuPathDB" id="MicrosporidiaDB:THOM_0136"/>
<sequence>VTGRVVVKKILKKVLKRMIKGVSTRALKKVLTRALTRALKKALKKVLRRSPNESPNESPNPSPNESPKESPKEDPKLTTLDKETTVNKEQHSIAHDNYESTTPNQNIKHSILIKNALKAAQHKAKELLTIEENKMVRLVKVILEAQMKKMELKEEAFNDLKGNFKNERIELMKIREGYKSEIEEIKKEM</sequence>
<dbReference type="AlphaFoldDB" id="L7JZI7"/>
<dbReference type="Proteomes" id="UP000011185">
    <property type="component" value="Unassembled WGS sequence"/>
</dbReference>
<dbReference type="OrthoDB" id="118550at2759"/>
<evidence type="ECO:0000256" key="1">
    <source>
        <dbReference type="SAM" id="Coils"/>
    </source>
</evidence>
<evidence type="ECO:0000256" key="2">
    <source>
        <dbReference type="SAM" id="MobiDB-lite"/>
    </source>
</evidence>
<dbReference type="InterPro" id="IPR032451">
    <property type="entry name" value="SMARCC_C"/>
</dbReference>
<feature type="coiled-coil region" evidence="1">
    <location>
        <begin position="143"/>
        <end position="188"/>
    </location>
</feature>
<evidence type="ECO:0000313" key="5">
    <source>
        <dbReference type="Proteomes" id="UP000011185"/>
    </source>
</evidence>
<protein>
    <submittedName>
        <fullName evidence="4">Chromatin remodeling factor subunit, transcription factor</fullName>
    </submittedName>
</protein>
<name>L7JZI7_TRAHO</name>
<feature type="region of interest" description="Disordered" evidence="2">
    <location>
        <begin position="43"/>
        <end position="93"/>
    </location>
</feature>
<feature type="compositionally biased region" description="Basic and acidic residues" evidence="2">
    <location>
        <begin position="66"/>
        <end position="93"/>
    </location>
</feature>
<feature type="non-terminal residue" evidence="4">
    <location>
        <position position="1"/>
    </location>
</feature>
<evidence type="ECO:0000313" key="4">
    <source>
        <dbReference type="EMBL" id="ELQ76849.1"/>
    </source>
</evidence>
<gene>
    <name evidence="4" type="ORF">THOM_0136</name>
</gene>
<reference evidence="4 5" key="1">
    <citation type="journal article" date="2012" name="PLoS Pathog.">
        <title>The genome of the obligate intracellular parasite Trachipleistophora hominis: new insights into microsporidian genome dynamics and reductive evolution.</title>
        <authorList>
            <person name="Heinz E."/>
            <person name="Williams T.A."/>
            <person name="Nakjang S."/>
            <person name="Noel C.J."/>
            <person name="Swan D.C."/>
            <person name="Goldberg A.V."/>
            <person name="Harris S.R."/>
            <person name="Weinmaier T."/>
            <person name="Markert S."/>
            <person name="Becher D."/>
            <person name="Bernhardt J."/>
            <person name="Dagan T."/>
            <person name="Hacker C."/>
            <person name="Lucocq J.M."/>
            <person name="Schweder T."/>
            <person name="Rattei T."/>
            <person name="Hall N."/>
            <person name="Hirt R.P."/>
            <person name="Embley T.M."/>
        </authorList>
    </citation>
    <scope>NUCLEOTIDE SEQUENCE [LARGE SCALE GENOMIC DNA]</scope>
</reference>
<evidence type="ECO:0000259" key="3">
    <source>
        <dbReference type="Pfam" id="PF16495"/>
    </source>
</evidence>
<feature type="domain" description="SMARCC C-terminal" evidence="3">
    <location>
        <begin position="116"/>
        <end position="181"/>
    </location>
</feature>
<proteinExistence type="predicted"/>
<organism evidence="4 5">
    <name type="scientific">Trachipleistophora hominis</name>
    <name type="common">Microsporidian parasite</name>
    <dbReference type="NCBI Taxonomy" id="72359"/>
    <lineage>
        <taxon>Eukaryota</taxon>
        <taxon>Fungi</taxon>
        <taxon>Fungi incertae sedis</taxon>
        <taxon>Microsporidia</taxon>
        <taxon>Pleistophoridae</taxon>
        <taxon>Trachipleistophora</taxon>
    </lineage>
</organism>